<accession>A0AAD3TQU7</accession>
<feature type="region of interest" description="Disordered" evidence="1">
    <location>
        <begin position="846"/>
        <end position="865"/>
    </location>
</feature>
<feature type="region of interest" description="Disordered" evidence="1">
    <location>
        <begin position="586"/>
        <end position="619"/>
    </location>
</feature>
<feature type="domain" description="Dystroglycan-type cadherin-like" evidence="3">
    <location>
        <begin position="114"/>
        <end position="207"/>
    </location>
</feature>
<sequence length="1011" mass="107625">MVGSPHPLDRRIADIKTKNVGAAKPSQGPSVALLGLSDRLLSRWVWMESVHQTKVEKTEKERELMVSDHATYSLSSVTISSVIPPFTHNPAHLLAPVYPTTARPTLCVASSLSVTIPLASQQPPVARVGEDFVFSILTDTFTSNSTVTYATSSLPPWLQFSPANPTLYGTPGESDAGEHSVTLAATDSTGTANSTFTLIVSNYSAPTLIMDFAEQIADPKLADIASAKVMPGGNGVSVAPHWSFSLGWNGDMFKRPSSNGNGNLFYSAHVRGTAGLPDWLSWSNTTFTFNGVAPTNGSYDIVVTATDYWNYTAASSSFVLSVGDGAVLENSKAWPGIKTAARSSINHTLDLSGMLLNGDKLDAAKVEATPDLTSINWLSYDKATRTIYGTTPDTLVNGTMAPFNIPVSLSSANSSNTLTYVSYLNVTVLPYAFTAFQLPTTNVTAGQTFQFDISKFLVNKSSSVSINATVVPAEAAAWLLYHPDNYTLVGTPPANLTYASMNITYMSDTGGAISSTNVVMPIDGVTGPRGAGEPAPIPNASPKGGLSRKNKIIVGVVVGVVGLLVLLALILCCCCVRKRKTAVNDKSYGKEGTPETLVNTLNSKKSQPPSNGASPIKMSDSPRKYMKGLFGTIREPSLPTVNSKDSAFHLSRPVSNSSSFMCTGELIAATGPSEGHRRLSEFSQSAPSGESLASWESHPSMHWSGENEYLEPLHESEGFDALSPTPEPVAPPFNDASTSQLATPTFGPTLAAGGSSPETERSRTSPSTNYIPGPEGDIPRPRAGFVPSYPRWINKGDRIPPLSSDDVSLYFSEFDNENSSRNIVHSRSLTASRSLDSFAGQGSEIVGTGSGSGSGLSRNSQSVNSNAWWKGSNMSSLLDRSDDSYSGDAVVATARRQSLDTQRSSLVPPNEILDFGARDRDLDVDASTLGHSPISAQAMTPTTPDRPLSYLVVPSYVHPMYSPPKDVSPRRHSSSRRIQARMSSTPTRDHILRGDPPAEVVYSAPLGGQTP</sequence>
<dbReference type="InterPro" id="IPR006644">
    <property type="entry name" value="Cadg"/>
</dbReference>
<feature type="region of interest" description="Disordered" evidence="1">
    <location>
        <begin position="960"/>
        <end position="1011"/>
    </location>
</feature>
<evidence type="ECO:0000313" key="4">
    <source>
        <dbReference type="EMBL" id="GMK54979.1"/>
    </source>
</evidence>
<feature type="compositionally biased region" description="Basic residues" evidence="1">
    <location>
        <begin position="970"/>
        <end position="979"/>
    </location>
</feature>
<dbReference type="PANTHER" id="PTHR21559:SF21">
    <property type="entry name" value="DYSTROGLYCAN 1"/>
    <property type="match status" value="1"/>
</dbReference>
<keyword evidence="5" id="KW-1185">Reference proteome</keyword>
<feature type="compositionally biased region" description="Polar residues" evidence="1">
    <location>
        <begin position="596"/>
        <end position="613"/>
    </location>
</feature>
<evidence type="ECO:0000313" key="5">
    <source>
        <dbReference type="Proteomes" id="UP001222932"/>
    </source>
</evidence>
<comment type="caution">
    <text evidence="4">The sequence shown here is derived from an EMBL/GenBank/DDBJ whole genome shotgun (WGS) entry which is preliminary data.</text>
</comment>
<protein>
    <recommendedName>
        <fullName evidence="3">Dystroglycan-type cadherin-like domain-containing protein</fullName>
    </recommendedName>
</protein>
<feature type="transmembrane region" description="Helical" evidence="2">
    <location>
        <begin position="552"/>
        <end position="576"/>
    </location>
</feature>
<dbReference type="SUPFAM" id="SSF49313">
    <property type="entry name" value="Cadherin-like"/>
    <property type="match status" value="3"/>
</dbReference>
<dbReference type="Gene3D" id="2.60.40.10">
    <property type="entry name" value="Immunoglobulins"/>
    <property type="match status" value="3"/>
</dbReference>
<reference evidence="4" key="2">
    <citation type="submission" date="2023-06" db="EMBL/GenBank/DDBJ databases">
        <authorList>
            <person name="Kobayashi Y."/>
            <person name="Kayamori A."/>
            <person name="Aoki K."/>
            <person name="Shiwa Y."/>
            <person name="Fujita N."/>
            <person name="Sugita T."/>
            <person name="Iwasaki W."/>
            <person name="Tanaka N."/>
            <person name="Takashima M."/>
        </authorList>
    </citation>
    <scope>NUCLEOTIDE SEQUENCE</scope>
    <source>
        <strain evidence="4">HIS016</strain>
    </source>
</reference>
<keyword evidence="2" id="KW-1133">Transmembrane helix</keyword>
<evidence type="ECO:0000259" key="3">
    <source>
        <dbReference type="SMART" id="SM00736"/>
    </source>
</evidence>
<dbReference type="InterPro" id="IPR013783">
    <property type="entry name" value="Ig-like_fold"/>
</dbReference>
<reference evidence="4" key="1">
    <citation type="journal article" date="2023" name="BMC Genomics">
        <title>Chromosome-level genome assemblies of Cutaneotrichosporon spp. (Trichosporonales, Basidiomycota) reveal imbalanced evolution between nucleotide sequences and chromosome synteny.</title>
        <authorList>
            <person name="Kobayashi Y."/>
            <person name="Kayamori A."/>
            <person name="Aoki K."/>
            <person name="Shiwa Y."/>
            <person name="Matsutani M."/>
            <person name="Fujita N."/>
            <person name="Sugita T."/>
            <person name="Iwasaki W."/>
            <person name="Tanaka N."/>
            <person name="Takashima M."/>
        </authorList>
    </citation>
    <scope>NUCLEOTIDE SEQUENCE</scope>
    <source>
        <strain evidence="4">HIS016</strain>
    </source>
</reference>
<dbReference type="InterPro" id="IPR015919">
    <property type="entry name" value="Cadherin-like_sf"/>
</dbReference>
<keyword evidence="2" id="KW-0812">Transmembrane</keyword>
<evidence type="ECO:0000256" key="1">
    <source>
        <dbReference type="SAM" id="MobiDB-lite"/>
    </source>
</evidence>
<gene>
    <name evidence="4" type="ORF">CspeluHIS016_0200350</name>
</gene>
<dbReference type="GO" id="GO:0016020">
    <property type="term" value="C:membrane"/>
    <property type="evidence" value="ECO:0007669"/>
    <property type="project" value="InterPro"/>
</dbReference>
<dbReference type="Pfam" id="PF04478">
    <property type="entry name" value="Mid2"/>
    <property type="match status" value="1"/>
</dbReference>
<dbReference type="SMART" id="SM00736">
    <property type="entry name" value="CADG"/>
    <property type="match status" value="2"/>
</dbReference>
<dbReference type="AlphaFoldDB" id="A0AAD3TQU7"/>
<organism evidence="4 5">
    <name type="scientific">Cutaneotrichosporon spelunceum</name>
    <dbReference type="NCBI Taxonomy" id="1672016"/>
    <lineage>
        <taxon>Eukaryota</taxon>
        <taxon>Fungi</taxon>
        <taxon>Dikarya</taxon>
        <taxon>Basidiomycota</taxon>
        <taxon>Agaricomycotina</taxon>
        <taxon>Tremellomycetes</taxon>
        <taxon>Trichosporonales</taxon>
        <taxon>Trichosporonaceae</taxon>
        <taxon>Cutaneotrichosporon</taxon>
    </lineage>
</organism>
<dbReference type="PANTHER" id="PTHR21559">
    <property type="entry name" value="DYSTROGLYCAN-RELATED"/>
    <property type="match status" value="1"/>
</dbReference>
<dbReference type="InterPro" id="IPR007567">
    <property type="entry name" value="Mid2_dom"/>
</dbReference>
<proteinExistence type="predicted"/>
<dbReference type="EMBL" id="BTCM01000002">
    <property type="protein sequence ID" value="GMK54979.1"/>
    <property type="molecule type" value="Genomic_DNA"/>
</dbReference>
<evidence type="ECO:0000256" key="2">
    <source>
        <dbReference type="SAM" id="Phobius"/>
    </source>
</evidence>
<name>A0AAD3TQU7_9TREE</name>
<feature type="region of interest" description="Disordered" evidence="1">
    <location>
        <begin position="672"/>
        <end position="699"/>
    </location>
</feature>
<feature type="region of interest" description="Disordered" evidence="1">
    <location>
        <begin position="718"/>
        <end position="782"/>
    </location>
</feature>
<dbReference type="Pfam" id="PF05345">
    <property type="entry name" value="He_PIG"/>
    <property type="match status" value="2"/>
</dbReference>
<dbReference type="Proteomes" id="UP001222932">
    <property type="component" value="Unassembled WGS sequence"/>
</dbReference>
<keyword evidence="2" id="KW-0472">Membrane</keyword>
<feature type="domain" description="Dystroglycan-type cadherin-like" evidence="3">
    <location>
        <begin position="231"/>
        <end position="329"/>
    </location>
</feature>
<dbReference type="GO" id="GO:0005509">
    <property type="term" value="F:calcium ion binding"/>
    <property type="evidence" value="ECO:0007669"/>
    <property type="project" value="InterPro"/>
</dbReference>